<accession>A0AAV4MBR2</accession>
<name>A0AAV4MBR2_9ARAC</name>
<sequence>MAFSFSSPKSPVVHNEDNGLKGPVVQCLGRMLLQLRKAEVIGGRPFHRPAPPVLRVAGPLGFVRATIEERGHFQTFFSHIIFLLPLQNRGYSFGSIVCT</sequence>
<gene>
    <name evidence="1" type="ORF">CDAR_122561</name>
</gene>
<organism evidence="1 2">
    <name type="scientific">Caerostris darwini</name>
    <dbReference type="NCBI Taxonomy" id="1538125"/>
    <lineage>
        <taxon>Eukaryota</taxon>
        <taxon>Metazoa</taxon>
        <taxon>Ecdysozoa</taxon>
        <taxon>Arthropoda</taxon>
        <taxon>Chelicerata</taxon>
        <taxon>Arachnida</taxon>
        <taxon>Araneae</taxon>
        <taxon>Araneomorphae</taxon>
        <taxon>Entelegynae</taxon>
        <taxon>Araneoidea</taxon>
        <taxon>Araneidae</taxon>
        <taxon>Caerostris</taxon>
    </lineage>
</organism>
<keyword evidence="2" id="KW-1185">Reference proteome</keyword>
<comment type="caution">
    <text evidence="1">The sequence shown here is derived from an EMBL/GenBank/DDBJ whole genome shotgun (WGS) entry which is preliminary data.</text>
</comment>
<proteinExistence type="predicted"/>
<dbReference type="EMBL" id="BPLQ01000204">
    <property type="protein sequence ID" value="GIX68846.1"/>
    <property type="molecule type" value="Genomic_DNA"/>
</dbReference>
<evidence type="ECO:0000313" key="1">
    <source>
        <dbReference type="EMBL" id="GIX68846.1"/>
    </source>
</evidence>
<protein>
    <submittedName>
        <fullName evidence="1">Uncharacterized protein</fullName>
    </submittedName>
</protein>
<reference evidence="1 2" key="1">
    <citation type="submission" date="2021-06" db="EMBL/GenBank/DDBJ databases">
        <title>Caerostris darwini draft genome.</title>
        <authorList>
            <person name="Kono N."/>
            <person name="Arakawa K."/>
        </authorList>
    </citation>
    <scope>NUCLEOTIDE SEQUENCE [LARGE SCALE GENOMIC DNA]</scope>
</reference>
<dbReference type="AlphaFoldDB" id="A0AAV4MBR2"/>
<dbReference type="Proteomes" id="UP001054837">
    <property type="component" value="Unassembled WGS sequence"/>
</dbReference>
<evidence type="ECO:0000313" key="2">
    <source>
        <dbReference type="Proteomes" id="UP001054837"/>
    </source>
</evidence>